<dbReference type="AlphaFoldDB" id="X0UWD4"/>
<reference evidence="1" key="1">
    <citation type="journal article" date="2014" name="Front. Microbiol.">
        <title>High frequency of phylogenetically diverse reductive dehalogenase-homologous genes in deep subseafloor sedimentary metagenomes.</title>
        <authorList>
            <person name="Kawai M."/>
            <person name="Futagami T."/>
            <person name="Toyoda A."/>
            <person name="Takaki Y."/>
            <person name="Nishi S."/>
            <person name="Hori S."/>
            <person name="Arai W."/>
            <person name="Tsubouchi T."/>
            <person name="Morono Y."/>
            <person name="Uchiyama I."/>
            <person name="Ito T."/>
            <person name="Fujiyama A."/>
            <person name="Inagaki F."/>
            <person name="Takami H."/>
        </authorList>
    </citation>
    <scope>NUCLEOTIDE SEQUENCE</scope>
    <source>
        <strain evidence="1">Expedition CK06-06</strain>
    </source>
</reference>
<name>X0UWD4_9ZZZZ</name>
<proteinExistence type="predicted"/>
<gene>
    <name evidence="1" type="ORF">S01H1_38379</name>
</gene>
<evidence type="ECO:0000313" key="1">
    <source>
        <dbReference type="EMBL" id="GAG04623.1"/>
    </source>
</evidence>
<feature type="non-terminal residue" evidence="1">
    <location>
        <position position="1"/>
    </location>
</feature>
<protein>
    <submittedName>
        <fullName evidence="1">Uncharacterized protein</fullName>
    </submittedName>
</protein>
<sequence>PPLPILDLILFAPKTFEYMDAVGGRIVARGTRKSLAAGVHNGDVLYAQEV</sequence>
<comment type="caution">
    <text evidence="1">The sequence shown here is derived from an EMBL/GenBank/DDBJ whole genome shotgun (WGS) entry which is preliminary data.</text>
</comment>
<organism evidence="1">
    <name type="scientific">marine sediment metagenome</name>
    <dbReference type="NCBI Taxonomy" id="412755"/>
    <lineage>
        <taxon>unclassified sequences</taxon>
        <taxon>metagenomes</taxon>
        <taxon>ecological metagenomes</taxon>
    </lineage>
</organism>
<accession>X0UWD4</accession>
<dbReference type="EMBL" id="BARS01024160">
    <property type="protein sequence ID" value="GAG04623.1"/>
    <property type="molecule type" value="Genomic_DNA"/>
</dbReference>